<dbReference type="EMBL" id="PRKW01000001">
    <property type="protein sequence ID" value="PPB50901.1"/>
    <property type="molecule type" value="Genomic_DNA"/>
</dbReference>
<comment type="caution">
    <text evidence="2">The sequence shown here is derived from an EMBL/GenBank/DDBJ whole genome shotgun (WGS) entry which is preliminary data.</text>
</comment>
<reference evidence="2 3" key="1">
    <citation type="journal article" date="2014" name="Int. J. Syst. Evol. Microbiol.">
        <title>Arthrobacter pityocampae sp. nov., isolated from Thaumetopoea pityocampa (Lep., Thaumetopoeidae).</title>
        <authorList>
            <person name="Ince I.A."/>
            <person name="Demirbag Z."/>
            <person name="Kati H."/>
        </authorList>
    </citation>
    <scope>NUCLEOTIDE SEQUENCE [LARGE SCALE GENOMIC DNA]</scope>
    <source>
        <strain evidence="2 3">Tp2</strain>
    </source>
</reference>
<dbReference type="AlphaFoldDB" id="A0A2S5J280"/>
<protein>
    <recommendedName>
        <fullName evidence="4">Lipoprotein</fullName>
    </recommendedName>
</protein>
<dbReference type="Proteomes" id="UP000239297">
    <property type="component" value="Unassembled WGS sequence"/>
</dbReference>
<proteinExistence type="predicted"/>
<organism evidence="2 3">
    <name type="scientific">Arthrobacter pityocampae</name>
    <dbReference type="NCBI Taxonomy" id="547334"/>
    <lineage>
        <taxon>Bacteria</taxon>
        <taxon>Bacillati</taxon>
        <taxon>Actinomycetota</taxon>
        <taxon>Actinomycetes</taxon>
        <taxon>Micrococcales</taxon>
        <taxon>Micrococcaceae</taxon>
        <taxon>Arthrobacter</taxon>
    </lineage>
</organism>
<evidence type="ECO:0008006" key="4">
    <source>
        <dbReference type="Google" id="ProtNLM"/>
    </source>
</evidence>
<dbReference type="PROSITE" id="PS51257">
    <property type="entry name" value="PROKAR_LIPOPROTEIN"/>
    <property type="match status" value="1"/>
</dbReference>
<evidence type="ECO:0000313" key="3">
    <source>
        <dbReference type="Proteomes" id="UP000239297"/>
    </source>
</evidence>
<name>A0A2S5J280_9MICC</name>
<accession>A0A2S5J280</accession>
<evidence type="ECO:0000313" key="2">
    <source>
        <dbReference type="EMBL" id="PPB50901.1"/>
    </source>
</evidence>
<sequence length="212" mass="23041">MHRTRDTPRSLGRLPSILAVIVSGLVLAGCATLSPSNSQDSETTMTENPTDASRANFAAARERMEYILPLLQAEAATAGLDMPLERLAEISCLRPEIEAQQEQTSWIGQLAAVSTDSAQANAVVDAVSAALASEGWELTRDDDPSNDPYTPRYINYTKDGINVSAKYKVGVTDSVEVFARTQCTDHPRDHQMVRSTLDPGYGKSSKYYPDGE</sequence>
<evidence type="ECO:0000256" key="1">
    <source>
        <dbReference type="SAM" id="MobiDB-lite"/>
    </source>
</evidence>
<gene>
    <name evidence="2" type="ORF">C4K88_03315</name>
</gene>
<keyword evidence="3" id="KW-1185">Reference proteome</keyword>
<feature type="region of interest" description="Disordered" evidence="1">
    <location>
        <begin position="190"/>
        <end position="212"/>
    </location>
</feature>